<dbReference type="Gene3D" id="3.40.50.720">
    <property type="entry name" value="NAD(P)-binding Rossmann-like Domain"/>
    <property type="match status" value="1"/>
</dbReference>
<evidence type="ECO:0000256" key="4">
    <source>
        <dbReference type="ARBA" id="ARBA00023002"/>
    </source>
</evidence>
<dbReference type="Pfam" id="PF00107">
    <property type="entry name" value="ADH_zinc_N"/>
    <property type="match status" value="1"/>
</dbReference>
<keyword evidence="10" id="KW-1185">Reference proteome</keyword>
<protein>
    <recommendedName>
        <fullName evidence="5">alcohol dehydrogenase (NADP(+))</fullName>
        <ecNumber evidence="5">1.1.1.2</ecNumber>
    </recommendedName>
</protein>
<evidence type="ECO:0000256" key="7">
    <source>
        <dbReference type="RuleBase" id="RU361277"/>
    </source>
</evidence>
<dbReference type="SUPFAM" id="SSF50129">
    <property type="entry name" value="GroES-like"/>
    <property type="match status" value="1"/>
</dbReference>
<comment type="similarity">
    <text evidence="7">Belongs to the zinc-containing alcohol dehydrogenase family.</text>
</comment>
<keyword evidence="3 7" id="KW-0862">Zinc</keyword>
<evidence type="ECO:0000256" key="6">
    <source>
        <dbReference type="ARBA" id="ARBA00048262"/>
    </source>
</evidence>
<feature type="domain" description="Enoyl reductase (ER)" evidence="8">
    <location>
        <begin position="14"/>
        <end position="342"/>
    </location>
</feature>
<keyword evidence="2 7" id="KW-0479">Metal-binding</keyword>
<dbReference type="SMART" id="SM00829">
    <property type="entry name" value="PKS_ER"/>
    <property type="match status" value="1"/>
</dbReference>
<sequence>MTTQTPALVAESAGAPFVQRLVGRRDLCPDDVMIDVKFAGICHSDIHQVREEWGSAIFPMVPGHEVAGVVSAVGADVTEIKVGDRVGVGCMVDSCGECEYCVAGYEQNCTRGAVMTYNGTGYDGEPTLGGYSQQLVVSQRFACPIPEGIDLDVAAPLLCAGITTYSPLRRWGVGEGSKVAVVGLGGLGHMGVVLAVAMGAEVTVISRSDAKKADSLALGAVRHVASENPSNFKGLVSEFDLVLNTVSADIDIEKYLRLVKPRGVVANVGLPSEKYQVRPGALIGGGKVLTGSNIGGIPETKEMLAFCAEHGIGAQVETITADEVTEAYDKVVAGQVRYRYVIDVATISAPR</sequence>
<evidence type="ECO:0000313" key="10">
    <source>
        <dbReference type="Proteomes" id="UP001596098"/>
    </source>
</evidence>
<dbReference type="InterPro" id="IPR020843">
    <property type="entry name" value="ER"/>
</dbReference>
<dbReference type="CDD" id="cd05283">
    <property type="entry name" value="CAD1"/>
    <property type="match status" value="1"/>
</dbReference>
<dbReference type="PANTHER" id="PTHR42683">
    <property type="entry name" value="ALDEHYDE REDUCTASE"/>
    <property type="match status" value="1"/>
</dbReference>
<keyword evidence="4 9" id="KW-0560">Oxidoreductase</keyword>
<name>A0ABW1QV65_9ACTN</name>
<evidence type="ECO:0000256" key="1">
    <source>
        <dbReference type="ARBA" id="ARBA00001947"/>
    </source>
</evidence>
<dbReference type="InterPro" id="IPR013149">
    <property type="entry name" value="ADH-like_C"/>
</dbReference>
<evidence type="ECO:0000256" key="3">
    <source>
        <dbReference type="ARBA" id="ARBA00022833"/>
    </source>
</evidence>
<dbReference type="Proteomes" id="UP001596098">
    <property type="component" value="Unassembled WGS sequence"/>
</dbReference>
<dbReference type="InterPro" id="IPR002328">
    <property type="entry name" value="ADH_Zn_CS"/>
</dbReference>
<accession>A0ABW1QV65</accession>
<dbReference type="InterPro" id="IPR013154">
    <property type="entry name" value="ADH-like_N"/>
</dbReference>
<dbReference type="Gene3D" id="3.90.180.10">
    <property type="entry name" value="Medium-chain alcohol dehydrogenases, catalytic domain"/>
    <property type="match status" value="1"/>
</dbReference>
<comment type="caution">
    <text evidence="9">The sequence shown here is derived from an EMBL/GenBank/DDBJ whole genome shotgun (WGS) entry which is preliminary data.</text>
</comment>
<gene>
    <name evidence="9" type="ORF">ACFPWU_02015</name>
</gene>
<dbReference type="EC" id="1.1.1.2" evidence="5"/>
<dbReference type="GO" id="GO:0016491">
    <property type="term" value="F:oxidoreductase activity"/>
    <property type="evidence" value="ECO:0007669"/>
    <property type="project" value="UniProtKB-KW"/>
</dbReference>
<evidence type="ECO:0000259" key="8">
    <source>
        <dbReference type="SMART" id="SM00829"/>
    </source>
</evidence>
<comment type="catalytic activity">
    <reaction evidence="6">
        <text>a primary alcohol + NADP(+) = an aldehyde + NADPH + H(+)</text>
        <dbReference type="Rhea" id="RHEA:15937"/>
        <dbReference type="ChEBI" id="CHEBI:15378"/>
        <dbReference type="ChEBI" id="CHEBI:15734"/>
        <dbReference type="ChEBI" id="CHEBI:17478"/>
        <dbReference type="ChEBI" id="CHEBI:57783"/>
        <dbReference type="ChEBI" id="CHEBI:58349"/>
        <dbReference type="EC" id="1.1.1.2"/>
    </reaction>
</comment>
<dbReference type="SUPFAM" id="SSF51735">
    <property type="entry name" value="NAD(P)-binding Rossmann-fold domains"/>
    <property type="match status" value="1"/>
</dbReference>
<dbReference type="InterPro" id="IPR036291">
    <property type="entry name" value="NAD(P)-bd_dom_sf"/>
</dbReference>
<dbReference type="InterPro" id="IPR011032">
    <property type="entry name" value="GroES-like_sf"/>
</dbReference>
<organism evidence="9 10">
    <name type="scientific">Nocardioides yefusunii</name>
    <dbReference type="NCBI Taxonomy" id="2500546"/>
    <lineage>
        <taxon>Bacteria</taxon>
        <taxon>Bacillati</taxon>
        <taxon>Actinomycetota</taxon>
        <taxon>Actinomycetes</taxon>
        <taxon>Propionibacteriales</taxon>
        <taxon>Nocardioidaceae</taxon>
        <taxon>Nocardioides</taxon>
    </lineage>
</organism>
<dbReference type="RefSeq" id="WP_128220717.1">
    <property type="nucleotide sequence ID" value="NZ_CP034929.1"/>
</dbReference>
<dbReference type="InterPro" id="IPR047109">
    <property type="entry name" value="CAD-like"/>
</dbReference>
<dbReference type="EMBL" id="JBHSQI010000001">
    <property type="protein sequence ID" value="MFC6152439.1"/>
    <property type="molecule type" value="Genomic_DNA"/>
</dbReference>
<proteinExistence type="inferred from homology"/>
<evidence type="ECO:0000313" key="9">
    <source>
        <dbReference type="EMBL" id="MFC6152439.1"/>
    </source>
</evidence>
<reference evidence="10" key="1">
    <citation type="journal article" date="2019" name="Int. J. Syst. Evol. Microbiol.">
        <title>The Global Catalogue of Microorganisms (GCM) 10K type strain sequencing project: providing services to taxonomists for standard genome sequencing and annotation.</title>
        <authorList>
            <consortium name="The Broad Institute Genomics Platform"/>
            <consortium name="The Broad Institute Genome Sequencing Center for Infectious Disease"/>
            <person name="Wu L."/>
            <person name="Ma J."/>
        </authorList>
    </citation>
    <scope>NUCLEOTIDE SEQUENCE [LARGE SCALE GENOMIC DNA]</scope>
    <source>
        <strain evidence="10">DFY28</strain>
    </source>
</reference>
<dbReference type="Pfam" id="PF08240">
    <property type="entry name" value="ADH_N"/>
    <property type="match status" value="1"/>
</dbReference>
<dbReference type="PROSITE" id="PS00059">
    <property type="entry name" value="ADH_ZINC"/>
    <property type="match status" value="1"/>
</dbReference>
<comment type="cofactor">
    <cofactor evidence="1 7">
        <name>Zn(2+)</name>
        <dbReference type="ChEBI" id="CHEBI:29105"/>
    </cofactor>
</comment>
<evidence type="ECO:0000256" key="2">
    <source>
        <dbReference type="ARBA" id="ARBA00022723"/>
    </source>
</evidence>
<evidence type="ECO:0000256" key="5">
    <source>
        <dbReference type="ARBA" id="ARBA00024074"/>
    </source>
</evidence>